<evidence type="ECO:0000313" key="3">
    <source>
        <dbReference type="Proteomes" id="UP000249432"/>
    </source>
</evidence>
<feature type="compositionally biased region" description="Basic and acidic residues" evidence="1">
    <location>
        <begin position="1"/>
        <end position="22"/>
    </location>
</feature>
<feature type="region of interest" description="Disordered" evidence="1">
    <location>
        <begin position="1"/>
        <end position="23"/>
    </location>
</feature>
<dbReference type="Gene3D" id="1.10.1510.10">
    <property type="entry name" value="Uncharacterised protein YqeY/AIM41 PF09424, N-terminal domain"/>
    <property type="match status" value="1"/>
</dbReference>
<gene>
    <name evidence="2" type="ORF">DI525_07060</name>
</gene>
<dbReference type="Proteomes" id="UP000249432">
    <property type="component" value="Unassembled WGS sequence"/>
</dbReference>
<name>A0A2W5U6A7_9CORY</name>
<dbReference type="PANTHER" id="PTHR28055">
    <property type="entry name" value="ALTERED INHERITANCE OF MITOCHONDRIA PROTEIN 41, MITOCHONDRIAL"/>
    <property type="match status" value="1"/>
</dbReference>
<dbReference type="InterPro" id="IPR019004">
    <property type="entry name" value="YqeY/Aim41"/>
</dbReference>
<dbReference type="InterPro" id="IPR023168">
    <property type="entry name" value="GatB_Yqey_C_2"/>
</dbReference>
<dbReference type="GO" id="GO:0016884">
    <property type="term" value="F:carbon-nitrogen ligase activity, with glutamine as amido-N-donor"/>
    <property type="evidence" value="ECO:0007669"/>
    <property type="project" value="InterPro"/>
</dbReference>
<dbReference type="RefSeq" id="WP_303735044.1">
    <property type="nucleotide sequence ID" value="NZ_CAKZHK010000010.1"/>
</dbReference>
<dbReference type="PANTHER" id="PTHR28055:SF1">
    <property type="entry name" value="ALTERED INHERITANCE OF MITOCHONDRIA PROTEIN 41, MITOCHONDRIAL"/>
    <property type="match status" value="1"/>
</dbReference>
<dbReference type="EMBL" id="QFRA01000017">
    <property type="protein sequence ID" value="PZR04398.1"/>
    <property type="molecule type" value="Genomic_DNA"/>
</dbReference>
<dbReference type="InterPro" id="IPR003789">
    <property type="entry name" value="Asn/Gln_tRNA_amidoTrase-B-like"/>
</dbReference>
<organism evidence="2 3">
    <name type="scientific">Corynebacterium kroppenstedtii</name>
    <dbReference type="NCBI Taxonomy" id="161879"/>
    <lineage>
        <taxon>Bacteria</taxon>
        <taxon>Bacillati</taxon>
        <taxon>Actinomycetota</taxon>
        <taxon>Actinomycetes</taxon>
        <taxon>Mycobacteriales</taxon>
        <taxon>Corynebacteriaceae</taxon>
        <taxon>Corynebacterium</taxon>
    </lineage>
</organism>
<sequence>MGMKATIREDLKRSMKNRDKETTSTLRMLLAAIQEEETSGKAHEASDQDILRVIAREIKKRHESADVYAKAGRDELADSERAEISVLERYQPKQLSDEELNALVDRVIKQHEADGGEVSMKAMGQIMKAATAEAKGTADGKRLSTSVRARLQG</sequence>
<comment type="caution">
    <text evidence="2">The sequence shown here is derived from an EMBL/GenBank/DDBJ whole genome shotgun (WGS) entry which is preliminary data.</text>
</comment>
<protein>
    <submittedName>
        <fullName evidence="2">Glutamyl-tRNA amidotransferase</fullName>
    </submittedName>
</protein>
<accession>A0A2W5U6A7</accession>
<dbReference type="InterPro" id="IPR042184">
    <property type="entry name" value="YqeY/Aim41_N"/>
</dbReference>
<evidence type="ECO:0000313" key="2">
    <source>
        <dbReference type="EMBL" id="PZR04398.1"/>
    </source>
</evidence>
<keyword evidence="2" id="KW-0808">Transferase</keyword>
<proteinExistence type="predicted"/>
<dbReference type="AlphaFoldDB" id="A0A2W5U6A7"/>
<dbReference type="SUPFAM" id="SSF89095">
    <property type="entry name" value="GatB/YqeY motif"/>
    <property type="match status" value="1"/>
</dbReference>
<dbReference type="Gene3D" id="1.10.10.410">
    <property type="match status" value="1"/>
</dbReference>
<evidence type="ECO:0000256" key="1">
    <source>
        <dbReference type="SAM" id="MobiDB-lite"/>
    </source>
</evidence>
<dbReference type="GO" id="GO:0016740">
    <property type="term" value="F:transferase activity"/>
    <property type="evidence" value="ECO:0007669"/>
    <property type="project" value="UniProtKB-KW"/>
</dbReference>
<feature type="region of interest" description="Disordered" evidence="1">
    <location>
        <begin position="131"/>
        <end position="153"/>
    </location>
</feature>
<dbReference type="Pfam" id="PF09424">
    <property type="entry name" value="YqeY"/>
    <property type="match status" value="1"/>
</dbReference>
<reference evidence="2 3" key="1">
    <citation type="submission" date="2017-08" db="EMBL/GenBank/DDBJ databases">
        <title>Infants hospitalized years apart are colonized by the same room-sourced microbial strains.</title>
        <authorList>
            <person name="Brooks B."/>
            <person name="Olm M.R."/>
            <person name="Firek B.A."/>
            <person name="Baker R."/>
            <person name="Thomas B.C."/>
            <person name="Morowitz M.J."/>
            <person name="Banfield J.F."/>
        </authorList>
    </citation>
    <scope>NUCLEOTIDE SEQUENCE [LARGE SCALE GENOMIC DNA]</scope>
    <source>
        <strain evidence="2">S2_003_000_R1_3</strain>
    </source>
</reference>